<dbReference type="CDD" id="cd17246">
    <property type="entry name" value="RMtype1_S_SonII-TRD2-CR2_like"/>
    <property type="match status" value="1"/>
</dbReference>
<keyword evidence="3" id="KW-0238">DNA-binding</keyword>
<name>A0A4P6KHA4_9MICO</name>
<feature type="domain" description="Type I restriction modification DNA specificity" evidence="4">
    <location>
        <begin position="8"/>
        <end position="177"/>
    </location>
</feature>
<evidence type="ECO:0000256" key="1">
    <source>
        <dbReference type="ARBA" id="ARBA00010923"/>
    </source>
</evidence>
<sequence length="416" mass="45578">MTASSFPVRRLAEVANKIQDGTHFSPRLGGGGFKYITSKNIGFGKLRLDSVDTISFEEHEKIYRRADTRFGDVLLTKDGANTGNAALNTFNEEISLLSSVAFIRANPKLSVEPFILQYFLSGDGQRQITDAMSGNAITRLTLTKIKDLLVPVPGVDEQQRIGAALGDVDSLMSSLERLIAKKRAIKQGMMQELLTGKRRLPGFAEPWRVIRLGDHVTYVKNVALSRAQLDSSSPLRYLHYGDIHTRSASTLDASVEHMPRAPRLLARNAGLLQVGDLVFADASEDPDGVGKSVEITGVPDEGVIPGLHTIAARFDKRVFADGFKAYLQFMADFRAQLLALAAGTKVLATTRAYISRIELNLPGVAEQTAISEAVRDAEIEVEALARRLEATRAIKQGMMQELLTGRTRLQTREEAA</sequence>
<dbReference type="AlphaFoldDB" id="A0A4P6KHA4"/>
<evidence type="ECO:0000256" key="3">
    <source>
        <dbReference type="ARBA" id="ARBA00023125"/>
    </source>
</evidence>
<keyword evidence="5" id="KW-0378">Hydrolase</keyword>
<dbReference type="SUPFAM" id="SSF116734">
    <property type="entry name" value="DNA methylase specificity domain"/>
    <property type="match status" value="2"/>
</dbReference>
<keyword evidence="6" id="KW-1185">Reference proteome</keyword>
<organism evidence="5 6">
    <name type="scientific">Leucobacter triazinivorans</name>
    <dbReference type="NCBI Taxonomy" id="1784719"/>
    <lineage>
        <taxon>Bacteria</taxon>
        <taxon>Bacillati</taxon>
        <taxon>Actinomycetota</taxon>
        <taxon>Actinomycetes</taxon>
        <taxon>Micrococcales</taxon>
        <taxon>Microbacteriaceae</taxon>
        <taxon>Leucobacter</taxon>
    </lineage>
</organism>
<comment type="similarity">
    <text evidence="1">Belongs to the type-I restriction system S methylase family.</text>
</comment>
<dbReference type="KEGG" id="ltr:EVS81_14210"/>
<dbReference type="EMBL" id="CP035806">
    <property type="protein sequence ID" value="QBE49836.1"/>
    <property type="molecule type" value="Genomic_DNA"/>
</dbReference>
<dbReference type="RefSeq" id="WP_130110949.1">
    <property type="nucleotide sequence ID" value="NZ_CP035806.1"/>
</dbReference>
<proteinExistence type="inferred from homology"/>
<protein>
    <submittedName>
        <fullName evidence="5">Restriction endonuclease subunit S</fullName>
    </submittedName>
</protein>
<gene>
    <name evidence="5" type="ORF">EVS81_14210</name>
</gene>
<dbReference type="InterPro" id="IPR000055">
    <property type="entry name" value="Restrct_endonuc_typeI_TRD"/>
</dbReference>
<reference evidence="5 6" key="1">
    <citation type="submission" date="2019-02" db="EMBL/GenBank/DDBJ databases">
        <authorList>
            <person name="Sun L."/>
            <person name="Pan D."/>
            <person name="Wu X."/>
        </authorList>
    </citation>
    <scope>NUCLEOTIDE SEQUENCE [LARGE SCALE GENOMIC DNA]</scope>
    <source>
        <strain evidence="5 6">JW-1</strain>
    </source>
</reference>
<accession>A0A4P6KHA4</accession>
<evidence type="ECO:0000313" key="6">
    <source>
        <dbReference type="Proteomes" id="UP000289260"/>
    </source>
</evidence>
<dbReference type="PANTHER" id="PTHR30408">
    <property type="entry name" value="TYPE-1 RESTRICTION ENZYME ECOKI SPECIFICITY PROTEIN"/>
    <property type="match status" value="1"/>
</dbReference>
<dbReference type="Proteomes" id="UP000289260">
    <property type="component" value="Chromosome"/>
</dbReference>
<dbReference type="REBASE" id="301295">
    <property type="entry name" value="S.LtrJW1ORF14205P"/>
</dbReference>
<dbReference type="Pfam" id="PF01420">
    <property type="entry name" value="Methylase_S"/>
    <property type="match status" value="1"/>
</dbReference>
<dbReference type="GO" id="GO:0003677">
    <property type="term" value="F:DNA binding"/>
    <property type="evidence" value="ECO:0007669"/>
    <property type="project" value="UniProtKB-KW"/>
</dbReference>
<dbReference type="InterPro" id="IPR044946">
    <property type="entry name" value="Restrct_endonuc_typeI_TRD_sf"/>
</dbReference>
<keyword evidence="2" id="KW-0680">Restriction system</keyword>
<dbReference type="GO" id="GO:0004519">
    <property type="term" value="F:endonuclease activity"/>
    <property type="evidence" value="ECO:0007669"/>
    <property type="project" value="UniProtKB-KW"/>
</dbReference>
<dbReference type="PANTHER" id="PTHR30408:SF12">
    <property type="entry name" value="TYPE I RESTRICTION ENZYME MJAVIII SPECIFICITY SUBUNIT"/>
    <property type="match status" value="1"/>
</dbReference>
<evidence type="ECO:0000313" key="5">
    <source>
        <dbReference type="EMBL" id="QBE49836.1"/>
    </source>
</evidence>
<dbReference type="Gene3D" id="3.90.220.20">
    <property type="entry name" value="DNA methylase specificity domains"/>
    <property type="match status" value="2"/>
</dbReference>
<dbReference type="OrthoDB" id="3197085at2"/>
<dbReference type="GO" id="GO:0009307">
    <property type="term" value="P:DNA restriction-modification system"/>
    <property type="evidence" value="ECO:0007669"/>
    <property type="project" value="UniProtKB-KW"/>
</dbReference>
<keyword evidence="5" id="KW-0540">Nuclease</keyword>
<evidence type="ECO:0000256" key="2">
    <source>
        <dbReference type="ARBA" id="ARBA00022747"/>
    </source>
</evidence>
<dbReference type="Gene3D" id="1.10.287.1120">
    <property type="entry name" value="Bipartite methylase S protein"/>
    <property type="match status" value="1"/>
</dbReference>
<dbReference type="InterPro" id="IPR052021">
    <property type="entry name" value="Type-I_RS_S_subunit"/>
</dbReference>
<keyword evidence="5" id="KW-0255">Endonuclease</keyword>
<evidence type="ECO:0000259" key="4">
    <source>
        <dbReference type="Pfam" id="PF01420"/>
    </source>
</evidence>